<protein>
    <submittedName>
        <fullName evidence="1">Dna polymerase iii, delta subunit</fullName>
    </submittedName>
</protein>
<dbReference type="AlphaFoldDB" id="A0A0R2DJD1"/>
<keyword evidence="2" id="KW-1185">Reference proteome</keyword>
<dbReference type="SUPFAM" id="SSF52540">
    <property type="entry name" value="P-loop containing nucleoside triphosphate hydrolases"/>
    <property type="match status" value="1"/>
</dbReference>
<dbReference type="PANTHER" id="PTHR11669:SF8">
    <property type="entry name" value="DNA POLYMERASE III SUBUNIT DELTA"/>
    <property type="match status" value="1"/>
</dbReference>
<dbReference type="InterPro" id="IPR050238">
    <property type="entry name" value="DNA_Rep/Repair_Clamp_Loader"/>
</dbReference>
<gene>
    <name evidence="1" type="ORF">FC86_GL000320</name>
</gene>
<comment type="caution">
    <text evidence="1">The sequence shown here is derived from an EMBL/GenBank/DDBJ whole genome shotgun (WGS) entry which is preliminary data.</text>
</comment>
<organism evidence="1 2">
    <name type="scientific">Holzapfeliella floricola DSM 23037 = JCM 16512</name>
    <dbReference type="NCBI Taxonomy" id="1423744"/>
    <lineage>
        <taxon>Bacteria</taxon>
        <taxon>Bacillati</taxon>
        <taxon>Bacillota</taxon>
        <taxon>Bacilli</taxon>
        <taxon>Lactobacillales</taxon>
        <taxon>Lactobacillaceae</taxon>
        <taxon>Holzapfeliella</taxon>
    </lineage>
</organism>
<sequence>MSQLILDNYNHEVANKLVQAANQKTLSHAYLFEAIQHNQALKTALFLGAYMFCEEKEKPCQKCSQCQRVLNHNHPDIFVIQNDKQTIGVDEIRELKSELSKTPIEGKQRLFIIDRAQKLTQSAENALLNILEEPMSEVVMVMIAPNSKQLLPTILSRLQMVQFDQRLAQSNWADRLSLVQASDKELLLALQNVGVEFDQLAEFNQLESFFHEVKELIKQIISKDKGAYIHFQTVVKPMIATSSMQDVFLKSLMIIATQKLEQQEVHALSLVSSLIEVSHRRRFNVNFDSLVDYLFSQTIFAPYQGRA</sequence>
<accession>A0A0R2DJD1</accession>
<dbReference type="PATRIC" id="fig|1423744.4.peg.327"/>
<dbReference type="GO" id="GO:0006261">
    <property type="term" value="P:DNA-templated DNA replication"/>
    <property type="evidence" value="ECO:0007669"/>
    <property type="project" value="TreeGrafter"/>
</dbReference>
<reference evidence="1 2" key="1">
    <citation type="journal article" date="2015" name="Genome Announc.">
        <title>Expanding the biotechnology potential of lactobacilli through comparative genomics of 213 strains and associated genera.</title>
        <authorList>
            <person name="Sun Z."/>
            <person name="Harris H.M."/>
            <person name="McCann A."/>
            <person name="Guo C."/>
            <person name="Argimon S."/>
            <person name="Zhang W."/>
            <person name="Yang X."/>
            <person name="Jeffery I.B."/>
            <person name="Cooney J.C."/>
            <person name="Kagawa T.F."/>
            <person name="Liu W."/>
            <person name="Song Y."/>
            <person name="Salvetti E."/>
            <person name="Wrobel A."/>
            <person name="Rasinkangas P."/>
            <person name="Parkhill J."/>
            <person name="Rea M.C."/>
            <person name="O'Sullivan O."/>
            <person name="Ritari J."/>
            <person name="Douillard F.P."/>
            <person name="Paul Ross R."/>
            <person name="Yang R."/>
            <person name="Briner A.E."/>
            <person name="Felis G.E."/>
            <person name="de Vos W.M."/>
            <person name="Barrangou R."/>
            <person name="Klaenhammer T.R."/>
            <person name="Caufield P.W."/>
            <person name="Cui Y."/>
            <person name="Zhang H."/>
            <person name="O'Toole P.W."/>
        </authorList>
    </citation>
    <scope>NUCLEOTIDE SEQUENCE [LARGE SCALE GENOMIC DNA]</scope>
    <source>
        <strain evidence="1 2">DSM 23037</strain>
    </source>
</reference>
<dbReference type="STRING" id="1423744.FC86_GL000320"/>
<dbReference type="Proteomes" id="UP000051378">
    <property type="component" value="Unassembled WGS sequence"/>
</dbReference>
<dbReference type="EMBL" id="AYZL01000016">
    <property type="protein sequence ID" value="KRN04223.1"/>
    <property type="molecule type" value="Genomic_DNA"/>
</dbReference>
<dbReference type="Gene3D" id="3.40.50.300">
    <property type="entry name" value="P-loop containing nucleotide triphosphate hydrolases"/>
    <property type="match status" value="1"/>
</dbReference>
<dbReference type="OrthoDB" id="9810148at2"/>
<dbReference type="Pfam" id="PF13177">
    <property type="entry name" value="DNA_pol3_delta2"/>
    <property type="match status" value="1"/>
</dbReference>
<evidence type="ECO:0000313" key="1">
    <source>
        <dbReference type="EMBL" id="KRN04223.1"/>
    </source>
</evidence>
<dbReference type="RefSeq" id="WP_056974483.1">
    <property type="nucleotide sequence ID" value="NZ_AYZL01000016.1"/>
</dbReference>
<dbReference type="PANTHER" id="PTHR11669">
    <property type="entry name" value="REPLICATION FACTOR C / DNA POLYMERASE III GAMMA-TAU SUBUNIT"/>
    <property type="match status" value="1"/>
</dbReference>
<name>A0A0R2DJD1_9LACO</name>
<evidence type="ECO:0000313" key="2">
    <source>
        <dbReference type="Proteomes" id="UP000051378"/>
    </source>
</evidence>
<dbReference type="InterPro" id="IPR027417">
    <property type="entry name" value="P-loop_NTPase"/>
</dbReference>
<proteinExistence type="predicted"/>